<dbReference type="Gene3D" id="3.40.50.150">
    <property type="entry name" value="Vaccinia Virus protein VP39"/>
    <property type="match status" value="1"/>
</dbReference>
<dbReference type="SUPFAM" id="SSF53335">
    <property type="entry name" value="S-adenosyl-L-methionine-dependent methyltransferases"/>
    <property type="match status" value="1"/>
</dbReference>
<dbReference type="Proteomes" id="UP001516400">
    <property type="component" value="Unassembled WGS sequence"/>
</dbReference>
<keyword evidence="10" id="KW-1185">Reference proteome</keyword>
<feature type="compositionally biased region" description="Basic and acidic residues" evidence="7">
    <location>
        <begin position="232"/>
        <end position="244"/>
    </location>
</feature>
<gene>
    <name evidence="9" type="ORF">HHI36_007500</name>
</gene>
<feature type="compositionally biased region" description="Basic residues" evidence="7">
    <location>
        <begin position="153"/>
        <end position="162"/>
    </location>
</feature>
<feature type="compositionally biased region" description="Basic and acidic residues" evidence="7">
    <location>
        <begin position="180"/>
        <end position="193"/>
    </location>
</feature>
<feature type="domain" description="Bin3-type SAM" evidence="8">
    <location>
        <begin position="313"/>
        <end position="564"/>
    </location>
</feature>
<dbReference type="PROSITE" id="PS51515">
    <property type="entry name" value="BIN3_SAM"/>
    <property type="match status" value="1"/>
</dbReference>
<accession>A0ABD2MQ48</accession>
<evidence type="ECO:0000256" key="2">
    <source>
        <dbReference type="ARBA" id="ARBA00022603"/>
    </source>
</evidence>
<dbReference type="GO" id="GO:0032259">
    <property type="term" value="P:methylation"/>
    <property type="evidence" value="ECO:0007669"/>
    <property type="project" value="UniProtKB-KW"/>
</dbReference>
<keyword evidence="4 5" id="KW-0949">S-adenosyl-L-methionine</keyword>
<dbReference type="InterPro" id="IPR029063">
    <property type="entry name" value="SAM-dependent_MTases_sf"/>
</dbReference>
<dbReference type="CDD" id="cd02440">
    <property type="entry name" value="AdoMet_MTases"/>
    <property type="match status" value="1"/>
</dbReference>
<protein>
    <recommendedName>
        <fullName evidence="6">RNA methyltransferase</fullName>
        <ecNumber evidence="6">2.1.1.-</ecNumber>
    </recommendedName>
</protein>
<evidence type="ECO:0000256" key="5">
    <source>
        <dbReference type="PROSITE-ProRule" id="PRU00848"/>
    </source>
</evidence>
<feature type="compositionally biased region" description="Polar residues" evidence="7">
    <location>
        <begin position="199"/>
        <end position="211"/>
    </location>
</feature>
<dbReference type="Pfam" id="PF06859">
    <property type="entry name" value="Bin3"/>
    <property type="match status" value="1"/>
</dbReference>
<proteinExistence type="inferred from homology"/>
<dbReference type="PANTHER" id="PTHR12315">
    <property type="entry name" value="BICOID-INTERACTING PROTEIN RELATED"/>
    <property type="match status" value="1"/>
</dbReference>
<name>A0ABD2MQ48_9CUCU</name>
<organism evidence="9 10">
    <name type="scientific">Cryptolaemus montrouzieri</name>
    <dbReference type="NCBI Taxonomy" id="559131"/>
    <lineage>
        <taxon>Eukaryota</taxon>
        <taxon>Metazoa</taxon>
        <taxon>Ecdysozoa</taxon>
        <taxon>Arthropoda</taxon>
        <taxon>Hexapoda</taxon>
        <taxon>Insecta</taxon>
        <taxon>Pterygota</taxon>
        <taxon>Neoptera</taxon>
        <taxon>Endopterygota</taxon>
        <taxon>Coleoptera</taxon>
        <taxon>Polyphaga</taxon>
        <taxon>Cucujiformia</taxon>
        <taxon>Coccinelloidea</taxon>
        <taxon>Coccinellidae</taxon>
        <taxon>Scymninae</taxon>
        <taxon>Scymnini</taxon>
        <taxon>Cryptolaemus</taxon>
    </lineage>
</organism>
<dbReference type="AlphaFoldDB" id="A0ABD2MQ48"/>
<feature type="compositionally biased region" description="Low complexity" evidence="7">
    <location>
        <begin position="20"/>
        <end position="35"/>
    </location>
</feature>
<feature type="region of interest" description="Disordered" evidence="7">
    <location>
        <begin position="1"/>
        <end position="62"/>
    </location>
</feature>
<evidence type="ECO:0000256" key="7">
    <source>
        <dbReference type="SAM" id="MobiDB-lite"/>
    </source>
</evidence>
<dbReference type="InterPro" id="IPR010675">
    <property type="entry name" value="Bin3_C"/>
</dbReference>
<dbReference type="InterPro" id="IPR039772">
    <property type="entry name" value="Bin3-like"/>
</dbReference>
<evidence type="ECO:0000313" key="9">
    <source>
        <dbReference type="EMBL" id="KAL3268384.1"/>
    </source>
</evidence>
<evidence type="ECO:0000313" key="10">
    <source>
        <dbReference type="Proteomes" id="UP001516400"/>
    </source>
</evidence>
<evidence type="ECO:0000256" key="4">
    <source>
        <dbReference type="ARBA" id="ARBA00022691"/>
    </source>
</evidence>
<dbReference type="InterPro" id="IPR024160">
    <property type="entry name" value="BIN3_SAM-bd_dom"/>
</dbReference>
<feature type="compositionally biased region" description="Basic residues" evidence="7">
    <location>
        <begin position="38"/>
        <end position="53"/>
    </location>
</feature>
<comment type="similarity">
    <text evidence="1 6">Belongs to the methyltransferase superfamily.</text>
</comment>
<reference evidence="9 10" key="1">
    <citation type="journal article" date="2021" name="BMC Biol.">
        <title>Horizontally acquired antibacterial genes associated with adaptive radiation of ladybird beetles.</title>
        <authorList>
            <person name="Li H.S."/>
            <person name="Tang X.F."/>
            <person name="Huang Y.H."/>
            <person name="Xu Z.Y."/>
            <person name="Chen M.L."/>
            <person name="Du X.Y."/>
            <person name="Qiu B.Y."/>
            <person name="Chen P.T."/>
            <person name="Zhang W."/>
            <person name="Slipinski A."/>
            <person name="Escalona H.E."/>
            <person name="Waterhouse R.M."/>
            <person name="Zwick A."/>
            <person name="Pang H."/>
        </authorList>
    </citation>
    <scope>NUCLEOTIDE SEQUENCE [LARGE SCALE GENOMIC DNA]</scope>
    <source>
        <strain evidence="9">SYSU2018</strain>
    </source>
</reference>
<sequence length="765" mass="86870">MSSAEVQLPPKPQGHHKNQHNINASMNNNAKNPGNEKLKKRLKHDRNGRRRSKSFSGCGINKLLNPKPVLPTKFLLGGNINDPLNLNSLQDEEINRAMNAVTPKSSPIPTPPRRKGQIEVIIPPNINDPLNLIDCADDAEYEMQLCSPVKKGRKKRLKKRRTISTASEIMDSDVMMPEAKTPECESDSAKVPEEVQEEGTPSTSTAKQSKPSVVKELALELLSPKKDKQKRKSEEHKDGVKKVRHSLDKIVSPVVPQPGAWLKRMNSITKKNEPRPFKTESVQMPQFKEKDKKFQYGNYNRYYGYRNPNNEIDHRLKVFSHHMYLFEGKDILDIGCNIGHVTLSVARDFDAKTVLGIDIDDKLISIARKNIKHYVKSVNSPRSDEMRSQGPLGNEKCSSEFFPISLPIIHGPIDVPGFEDCSRSKGFPKNVTFKRCNYILEDDSLLALEQPQFDTILCLSVTKWIHLNWGDNGLKQAFRRMYAQLRPGGRLVLEPQNWASYKGKKKLTETIFKHYNGIEFFPNKFTEYLLSPIVGFAKSEILGYPQCHSKGFRRPIQLFTKSTMFLSERIEATPSNITPNNPLYNDSLYQSILKTQKYEPQNSQQVEYIYSGILDRYCCSSEENTEANDSIAESFKVDQDTIKTKGKEERKITDNVITSSTLPSDSGEVGKEKKPCSKDLKRIINISKHTCVKTDKKGDEKMEDCDSQICIRTLPNCGNKMASCTENKDCIASSKQKIDENLPLTESCRKDHLCEEKRKELGENT</sequence>
<dbReference type="EC" id="2.1.1.-" evidence="6"/>
<evidence type="ECO:0000256" key="6">
    <source>
        <dbReference type="RuleBase" id="RU367087"/>
    </source>
</evidence>
<dbReference type="PANTHER" id="PTHR12315:SF0">
    <property type="entry name" value="7SK SNRNA METHYLPHOSPHATE CAPPING ENZYME"/>
    <property type="match status" value="1"/>
</dbReference>
<keyword evidence="3 6" id="KW-0808">Transferase</keyword>
<evidence type="ECO:0000259" key="8">
    <source>
        <dbReference type="PROSITE" id="PS51515"/>
    </source>
</evidence>
<evidence type="ECO:0000256" key="3">
    <source>
        <dbReference type="ARBA" id="ARBA00022679"/>
    </source>
</evidence>
<evidence type="ECO:0000256" key="1">
    <source>
        <dbReference type="ARBA" id="ARBA00008361"/>
    </source>
</evidence>
<comment type="caution">
    <text evidence="9">The sequence shown here is derived from an EMBL/GenBank/DDBJ whole genome shotgun (WGS) entry which is preliminary data.</text>
</comment>
<dbReference type="GO" id="GO:0008173">
    <property type="term" value="F:RNA methyltransferase activity"/>
    <property type="evidence" value="ECO:0007669"/>
    <property type="project" value="UniProtKB-UniRule"/>
</dbReference>
<feature type="region of interest" description="Disordered" evidence="7">
    <location>
        <begin position="153"/>
        <end position="244"/>
    </location>
</feature>
<dbReference type="EMBL" id="JABFTP020000021">
    <property type="protein sequence ID" value="KAL3268384.1"/>
    <property type="molecule type" value="Genomic_DNA"/>
</dbReference>
<keyword evidence="2 6" id="KW-0489">Methyltransferase</keyword>
<dbReference type="GO" id="GO:0008171">
    <property type="term" value="F:O-methyltransferase activity"/>
    <property type="evidence" value="ECO:0007669"/>
    <property type="project" value="UniProtKB-UniRule"/>
</dbReference>